<protein>
    <submittedName>
        <fullName evidence="4">Uncharacterized protein</fullName>
    </submittedName>
</protein>
<dbReference type="InterPro" id="IPR041577">
    <property type="entry name" value="RT_RNaseH_2"/>
</dbReference>
<dbReference type="SUPFAM" id="SSF56672">
    <property type="entry name" value="DNA/RNA polymerases"/>
    <property type="match status" value="1"/>
</dbReference>
<dbReference type="Gene3D" id="3.30.70.270">
    <property type="match status" value="3"/>
</dbReference>
<dbReference type="PANTHER" id="PTHR37984">
    <property type="entry name" value="PROTEIN CBG26694"/>
    <property type="match status" value="1"/>
</dbReference>
<name>A0ABQ7UVI7_SOLTU</name>
<feature type="domain" description="Reverse transcriptase/retrotransposon-derived protein RNase H-like" evidence="3">
    <location>
        <begin position="319"/>
        <end position="400"/>
    </location>
</feature>
<dbReference type="InterPro" id="IPR043502">
    <property type="entry name" value="DNA/RNA_pol_sf"/>
</dbReference>
<dbReference type="PANTHER" id="PTHR37984:SF5">
    <property type="entry name" value="PROTEIN NYNRIN-LIKE"/>
    <property type="match status" value="1"/>
</dbReference>
<dbReference type="Gene3D" id="3.10.10.10">
    <property type="entry name" value="HIV Type 1 Reverse Transcriptase, subunit A, domain 1"/>
    <property type="match status" value="1"/>
</dbReference>
<feature type="domain" description="Reverse transcriptase" evidence="2">
    <location>
        <begin position="136"/>
        <end position="232"/>
    </location>
</feature>
<keyword evidence="5" id="KW-1185">Reference proteome</keyword>
<dbReference type="EMBL" id="JAIVGD010000018">
    <property type="protein sequence ID" value="KAH0754765.1"/>
    <property type="molecule type" value="Genomic_DNA"/>
</dbReference>
<reference evidence="4 5" key="1">
    <citation type="journal article" date="2021" name="bioRxiv">
        <title>Chromosome-scale and haplotype-resolved genome assembly of a tetraploid potato cultivar.</title>
        <authorList>
            <person name="Sun H."/>
            <person name="Jiao W.-B."/>
            <person name="Krause K."/>
            <person name="Campoy J.A."/>
            <person name="Goel M."/>
            <person name="Folz-Donahue K."/>
            <person name="Kukat C."/>
            <person name="Huettel B."/>
            <person name="Schneeberger K."/>
        </authorList>
    </citation>
    <scope>NUCLEOTIDE SEQUENCE [LARGE SCALE GENOMIC DNA]</scope>
    <source>
        <strain evidence="4">SolTubOtavaFocal</strain>
        <tissue evidence="4">Leaves</tissue>
    </source>
</reference>
<dbReference type="InterPro" id="IPR050951">
    <property type="entry name" value="Retrovirus_Pol_polyprotein"/>
</dbReference>
<dbReference type="InterPro" id="IPR043128">
    <property type="entry name" value="Rev_trsase/Diguanyl_cyclase"/>
</dbReference>
<accession>A0ABQ7UVI7</accession>
<dbReference type="Proteomes" id="UP000826656">
    <property type="component" value="Unassembled WGS sequence"/>
</dbReference>
<dbReference type="InterPro" id="IPR000477">
    <property type="entry name" value="RT_dom"/>
</dbReference>
<evidence type="ECO:0000313" key="5">
    <source>
        <dbReference type="Proteomes" id="UP000826656"/>
    </source>
</evidence>
<evidence type="ECO:0000313" key="4">
    <source>
        <dbReference type="EMBL" id="KAH0754765.1"/>
    </source>
</evidence>
<dbReference type="Pfam" id="PF00078">
    <property type="entry name" value="RVT_1"/>
    <property type="match status" value="1"/>
</dbReference>
<keyword evidence="1" id="KW-0511">Multifunctional enzyme</keyword>
<comment type="caution">
    <text evidence="4">The sequence shown here is derived from an EMBL/GenBank/DDBJ whole genome shotgun (WGS) entry which is preliminary data.</text>
</comment>
<evidence type="ECO:0000259" key="3">
    <source>
        <dbReference type="Pfam" id="PF17919"/>
    </source>
</evidence>
<dbReference type="Pfam" id="PF17919">
    <property type="entry name" value="RT_RNaseH_2"/>
    <property type="match status" value="1"/>
</dbReference>
<dbReference type="CDD" id="cd01647">
    <property type="entry name" value="RT_LTR"/>
    <property type="match status" value="1"/>
</dbReference>
<organism evidence="4 5">
    <name type="scientific">Solanum tuberosum</name>
    <name type="common">Potato</name>
    <dbReference type="NCBI Taxonomy" id="4113"/>
    <lineage>
        <taxon>Eukaryota</taxon>
        <taxon>Viridiplantae</taxon>
        <taxon>Streptophyta</taxon>
        <taxon>Embryophyta</taxon>
        <taxon>Tracheophyta</taxon>
        <taxon>Spermatophyta</taxon>
        <taxon>Magnoliopsida</taxon>
        <taxon>eudicotyledons</taxon>
        <taxon>Gunneridae</taxon>
        <taxon>Pentapetalae</taxon>
        <taxon>asterids</taxon>
        <taxon>lamiids</taxon>
        <taxon>Solanales</taxon>
        <taxon>Solanaceae</taxon>
        <taxon>Solanoideae</taxon>
        <taxon>Solaneae</taxon>
        <taxon>Solanum</taxon>
    </lineage>
</organism>
<gene>
    <name evidence="4" type="ORF">KY290_025035</name>
</gene>
<proteinExistence type="predicted"/>
<evidence type="ECO:0000256" key="1">
    <source>
        <dbReference type="ARBA" id="ARBA00023268"/>
    </source>
</evidence>
<evidence type="ECO:0000259" key="2">
    <source>
        <dbReference type="Pfam" id="PF00078"/>
    </source>
</evidence>
<sequence>MRFLWGEGPIRWCPKAQSIFALHGRQGVDEVPNVVTGVSLSPCEGLRCGVQNPSYRVGSGRKEFLDVFPNDLPCVPPEREIDFGIDLLLDTQPISIPPYRMAPAELKELKEQLRDLLKKGFIRPSQSPWGAPVLFVKKKDGSLRMCIDYWQLNRVTVKNKYALPRIDDLFDQLQGASHFFKIDLRSGYHQVKVRECDIPKTAFRTRYGHYEFVVMSFGLINAPAIFMHLMNRRGRTYGSLEGCVAKNEREKLYAKYEKCEFWLREVAFLGHVVSGDGIKVDPKKTDVIRNWPRPLTPSDIRSFLGLAGCYRRFKAKFEWTDEYERSFQTLKDKLVSAPILSLPDGLEGFVVYCDASRVGLGCVLMQNGKVIAYASRQLKVHEKNYPTHDLELATVVFALKI</sequence>